<dbReference type="GO" id="GO:0097367">
    <property type="term" value="F:carbohydrate derivative binding"/>
    <property type="evidence" value="ECO:0007669"/>
    <property type="project" value="InterPro"/>
</dbReference>
<dbReference type="PROSITE" id="PS00765">
    <property type="entry name" value="P_GLUCOSE_ISOMERASE_1"/>
    <property type="match status" value="1"/>
</dbReference>
<sequence length="552" mass="60944">MPDFGQATELKAWSALVDHHNAVGRNIVLKEAFEKDPQRFDKFKRVFKNSVDNSEILFDFSKNFITEETIELLVNLAKEAGLEEKRDALFAGDKVNFTEHRAVFHPALRNVTNDPMSVDGKSVVEDTNAVLDHIKEFTEQVRSGEWKGYTGKKINTIVNIGIGGSDLGPVMVSEALKYYGDRSLKLHFVSNIDGTHIAEALKDSDPETTLFLIASKTFTTAETVTNANTAKSWFLKSAKEEDIAKHFVALSTNAEEVAKFGIDTKNMFGFESWVGGRYSVWSAIGLSVALYIGYDNFHQFLAGAHAVDEHFRKTPLHENIPVIGGLLSVWYSDFFGAQTHLIAPFDQYLHRFPAYLQQLTMESNGKAVTRNGEYVKYTTGAIFFGEPATNAQHSFFQLLHQGTKLIPTDFILAANSHNPVEGGVHQRMLASNFLAQAEALAIGKSPEEVKAEGAPDELVAHKTFLGNRPTTNILADKITPATLGALIAYYEWLVFTEGIVWNINSFDQWGVELGKALAKKIQKELETEGAGSGHDSSTSGLIAAFKARGGLK</sequence>
<accession>A0AAV9N9X3</accession>
<evidence type="ECO:0000256" key="7">
    <source>
        <dbReference type="ARBA" id="ARBA00023235"/>
    </source>
</evidence>
<dbReference type="EC" id="5.3.1.9" evidence="3 10"/>
<evidence type="ECO:0000256" key="5">
    <source>
        <dbReference type="ARBA" id="ARBA00022432"/>
    </source>
</evidence>
<keyword evidence="7 10" id="KW-0413">Isomerase</keyword>
<evidence type="ECO:0000256" key="1">
    <source>
        <dbReference type="ARBA" id="ARBA00004926"/>
    </source>
</evidence>
<keyword evidence="6 10" id="KW-0324">Glycolysis</keyword>
<dbReference type="Gene3D" id="3.40.50.10490">
    <property type="entry name" value="Glucose-6-phosphate isomerase like protein, domain 1"/>
    <property type="match status" value="2"/>
</dbReference>
<dbReference type="PANTHER" id="PTHR11469:SF1">
    <property type="entry name" value="GLUCOSE-6-PHOSPHATE ISOMERASE"/>
    <property type="match status" value="1"/>
</dbReference>
<dbReference type="GO" id="GO:0051156">
    <property type="term" value="P:glucose 6-phosphate metabolic process"/>
    <property type="evidence" value="ECO:0007669"/>
    <property type="project" value="TreeGrafter"/>
</dbReference>
<dbReference type="PRINTS" id="PR00662">
    <property type="entry name" value="G6PISOMERASE"/>
</dbReference>
<comment type="catalytic activity">
    <reaction evidence="9 10">
        <text>alpha-D-glucose 6-phosphate = beta-D-fructose 6-phosphate</text>
        <dbReference type="Rhea" id="RHEA:11816"/>
        <dbReference type="ChEBI" id="CHEBI:57634"/>
        <dbReference type="ChEBI" id="CHEBI:58225"/>
        <dbReference type="EC" id="5.3.1.9"/>
    </reaction>
</comment>
<reference evidence="11 12" key="1">
    <citation type="submission" date="2023-08" db="EMBL/GenBank/DDBJ databases">
        <title>Black Yeasts Isolated from many extreme environments.</title>
        <authorList>
            <person name="Coleine C."/>
            <person name="Stajich J.E."/>
            <person name="Selbmann L."/>
        </authorList>
    </citation>
    <scope>NUCLEOTIDE SEQUENCE [LARGE SCALE GENOMIC DNA]</scope>
    <source>
        <strain evidence="11 12">CCFEE 5792</strain>
    </source>
</reference>
<dbReference type="SUPFAM" id="SSF53697">
    <property type="entry name" value="SIS domain"/>
    <property type="match status" value="1"/>
</dbReference>
<protein>
    <recommendedName>
        <fullName evidence="4 10">Glucose-6-phosphate isomerase</fullName>
        <ecNumber evidence="3 10">5.3.1.9</ecNumber>
    </recommendedName>
</protein>
<evidence type="ECO:0000256" key="3">
    <source>
        <dbReference type="ARBA" id="ARBA00011952"/>
    </source>
</evidence>
<dbReference type="AlphaFoldDB" id="A0AAV9N9X3"/>
<dbReference type="FunFam" id="1.10.1390.10:FF:000001">
    <property type="entry name" value="Glucose-6-phosphate isomerase"/>
    <property type="match status" value="1"/>
</dbReference>
<dbReference type="InterPro" id="IPR023096">
    <property type="entry name" value="G6P_Isomerase_C"/>
</dbReference>
<dbReference type="InterPro" id="IPR046348">
    <property type="entry name" value="SIS_dom_sf"/>
</dbReference>
<evidence type="ECO:0000256" key="10">
    <source>
        <dbReference type="RuleBase" id="RU000612"/>
    </source>
</evidence>
<evidence type="ECO:0000313" key="11">
    <source>
        <dbReference type="EMBL" id="KAK5052617.1"/>
    </source>
</evidence>
<dbReference type="PANTHER" id="PTHR11469">
    <property type="entry name" value="GLUCOSE-6-PHOSPHATE ISOMERASE"/>
    <property type="match status" value="1"/>
</dbReference>
<dbReference type="PROSITE" id="PS00174">
    <property type="entry name" value="P_GLUCOSE_ISOMERASE_2"/>
    <property type="match status" value="1"/>
</dbReference>
<comment type="function">
    <text evidence="8">In the cytoplasm, catalyzes the conversion of glucose-6-phosphate to fructose-6-phosphate, the second step in glycolysis, and the reverse reaction during gluconeogenesis.</text>
</comment>
<dbReference type="Gene3D" id="1.10.1390.10">
    <property type="match status" value="1"/>
</dbReference>
<comment type="caution">
    <text evidence="11">The sequence shown here is derived from an EMBL/GenBank/DDBJ whole genome shotgun (WGS) entry which is preliminary data.</text>
</comment>
<dbReference type="GO" id="GO:0006094">
    <property type="term" value="P:gluconeogenesis"/>
    <property type="evidence" value="ECO:0007669"/>
    <property type="project" value="UniProtKB-KW"/>
</dbReference>
<gene>
    <name evidence="11" type="ORF">LTR84_002482</name>
</gene>
<keyword evidence="5 10" id="KW-0312">Gluconeogenesis</keyword>
<keyword evidence="12" id="KW-1185">Reference proteome</keyword>
<comment type="pathway">
    <text evidence="1 10">Carbohydrate degradation; glycolysis; D-glyceraldehyde 3-phosphate and glycerone phosphate from D-glucose: step 2/4.</text>
</comment>
<dbReference type="GO" id="GO:0048029">
    <property type="term" value="F:monosaccharide binding"/>
    <property type="evidence" value="ECO:0007669"/>
    <property type="project" value="TreeGrafter"/>
</dbReference>
<evidence type="ECO:0000256" key="8">
    <source>
        <dbReference type="ARBA" id="ARBA00024178"/>
    </source>
</evidence>
<dbReference type="FunFam" id="3.40.50.10490:FF:000004">
    <property type="entry name" value="Glucose-6-phosphate isomerase"/>
    <property type="match status" value="1"/>
</dbReference>
<evidence type="ECO:0000313" key="12">
    <source>
        <dbReference type="Proteomes" id="UP001358417"/>
    </source>
</evidence>
<proteinExistence type="inferred from homology"/>
<dbReference type="NCBIfam" id="NF001211">
    <property type="entry name" value="PRK00179.1"/>
    <property type="match status" value="1"/>
</dbReference>
<dbReference type="GO" id="GO:0005829">
    <property type="term" value="C:cytosol"/>
    <property type="evidence" value="ECO:0007669"/>
    <property type="project" value="TreeGrafter"/>
</dbReference>
<evidence type="ECO:0000256" key="9">
    <source>
        <dbReference type="ARBA" id="ARBA00029321"/>
    </source>
</evidence>
<dbReference type="InterPro" id="IPR001672">
    <property type="entry name" value="G6P_Isomerase"/>
</dbReference>
<organism evidence="11 12">
    <name type="scientific">Exophiala bonariae</name>
    <dbReference type="NCBI Taxonomy" id="1690606"/>
    <lineage>
        <taxon>Eukaryota</taxon>
        <taxon>Fungi</taxon>
        <taxon>Dikarya</taxon>
        <taxon>Ascomycota</taxon>
        <taxon>Pezizomycotina</taxon>
        <taxon>Eurotiomycetes</taxon>
        <taxon>Chaetothyriomycetidae</taxon>
        <taxon>Chaetothyriales</taxon>
        <taxon>Herpotrichiellaceae</taxon>
        <taxon>Exophiala</taxon>
    </lineage>
</organism>
<dbReference type="HAMAP" id="MF_00473">
    <property type="entry name" value="G6P_isomerase"/>
    <property type="match status" value="1"/>
</dbReference>
<dbReference type="InterPro" id="IPR018189">
    <property type="entry name" value="Phosphoglucose_isomerase_CS"/>
</dbReference>
<evidence type="ECO:0000256" key="4">
    <source>
        <dbReference type="ARBA" id="ARBA00018388"/>
    </source>
</evidence>
<name>A0AAV9N9X3_9EURO</name>
<dbReference type="InterPro" id="IPR035482">
    <property type="entry name" value="SIS_PGI_2"/>
</dbReference>
<dbReference type="PROSITE" id="PS51463">
    <property type="entry name" value="P_GLUCOSE_ISOMERASE_3"/>
    <property type="match status" value="1"/>
</dbReference>
<dbReference type="GO" id="GO:0006096">
    <property type="term" value="P:glycolytic process"/>
    <property type="evidence" value="ECO:0007669"/>
    <property type="project" value="UniProtKB-KW"/>
</dbReference>
<dbReference type="InterPro" id="IPR035476">
    <property type="entry name" value="SIS_PGI_1"/>
</dbReference>
<dbReference type="Pfam" id="PF00342">
    <property type="entry name" value="PGI"/>
    <property type="match status" value="1"/>
</dbReference>
<dbReference type="EMBL" id="JAVRRD010000013">
    <property type="protein sequence ID" value="KAK5052617.1"/>
    <property type="molecule type" value="Genomic_DNA"/>
</dbReference>
<dbReference type="GeneID" id="89970690"/>
<dbReference type="RefSeq" id="XP_064706317.1">
    <property type="nucleotide sequence ID" value="XM_064846092.1"/>
</dbReference>
<evidence type="ECO:0000256" key="2">
    <source>
        <dbReference type="ARBA" id="ARBA00006604"/>
    </source>
</evidence>
<dbReference type="Proteomes" id="UP001358417">
    <property type="component" value="Unassembled WGS sequence"/>
</dbReference>
<dbReference type="CDD" id="cd05015">
    <property type="entry name" value="SIS_PGI_1"/>
    <property type="match status" value="1"/>
</dbReference>
<evidence type="ECO:0000256" key="6">
    <source>
        <dbReference type="ARBA" id="ARBA00023152"/>
    </source>
</evidence>
<dbReference type="GO" id="GO:0004347">
    <property type="term" value="F:glucose-6-phosphate isomerase activity"/>
    <property type="evidence" value="ECO:0007669"/>
    <property type="project" value="UniProtKB-EC"/>
</dbReference>
<dbReference type="CDD" id="cd05016">
    <property type="entry name" value="SIS_PGI_2"/>
    <property type="match status" value="1"/>
</dbReference>
<comment type="similarity">
    <text evidence="2 10">Belongs to the GPI family.</text>
</comment>